<dbReference type="GO" id="GO:0004519">
    <property type="term" value="F:endonuclease activity"/>
    <property type="evidence" value="ECO:0007669"/>
    <property type="project" value="UniProtKB-KW"/>
</dbReference>
<name>A0A226HIR5_9FLAO</name>
<keyword evidence="2" id="KW-0540">Nuclease</keyword>
<sequence>MKKVKNAVELVGKYDWGTAKRYFAHIQDITGRQVLQVQVDKLKEALRAKEYKKLSPAEVTKHRKKFTSKVKNKCIEDWERETGQKWPRYTEEVLDKNGDVVRAIGTPYDAHHIIENQFEGPHEWWNMHPAKFPDEHQGGIHGAGSPSRELFK</sequence>
<dbReference type="AlphaFoldDB" id="A0A226HIR5"/>
<evidence type="ECO:0000313" key="3">
    <source>
        <dbReference type="Proteomes" id="UP000198345"/>
    </source>
</evidence>
<evidence type="ECO:0000256" key="1">
    <source>
        <dbReference type="SAM" id="MobiDB-lite"/>
    </source>
</evidence>
<dbReference type="EMBL" id="MUGW01000011">
    <property type="protein sequence ID" value="OXA93994.1"/>
    <property type="molecule type" value="Genomic_DNA"/>
</dbReference>
<evidence type="ECO:0000313" key="2">
    <source>
        <dbReference type="EMBL" id="OXA93994.1"/>
    </source>
</evidence>
<proteinExistence type="predicted"/>
<keyword evidence="2" id="KW-0255">Endonuclease</keyword>
<feature type="region of interest" description="Disordered" evidence="1">
    <location>
        <begin position="133"/>
        <end position="152"/>
    </location>
</feature>
<accession>A0A226HIR5</accession>
<organism evidence="2 3">
    <name type="scientific">Flavobacterium hercynium</name>
    <dbReference type="NCBI Taxonomy" id="387094"/>
    <lineage>
        <taxon>Bacteria</taxon>
        <taxon>Pseudomonadati</taxon>
        <taxon>Bacteroidota</taxon>
        <taxon>Flavobacteriia</taxon>
        <taxon>Flavobacteriales</taxon>
        <taxon>Flavobacteriaceae</taxon>
        <taxon>Flavobacterium</taxon>
    </lineage>
</organism>
<keyword evidence="3" id="KW-1185">Reference proteome</keyword>
<comment type="caution">
    <text evidence="2">The sequence shown here is derived from an EMBL/GenBank/DDBJ whole genome shotgun (WGS) entry which is preliminary data.</text>
</comment>
<keyword evidence="2" id="KW-0378">Hydrolase</keyword>
<dbReference type="Proteomes" id="UP000198345">
    <property type="component" value="Unassembled WGS sequence"/>
</dbReference>
<protein>
    <submittedName>
        <fullName evidence="2">HNH endonuclease</fullName>
    </submittedName>
</protein>
<gene>
    <name evidence="2" type="ORF">B0A66_05575</name>
</gene>
<reference evidence="2 3" key="1">
    <citation type="submission" date="2016-11" db="EMBL/GenBank/DDBJ databases">
        <title>Whole genomes of Flavobacteriaceae.</title>
        <authorList>
            <person name="Stine C."/>
            <person name="Li C."/>
            <person name="Tadesse D."/>
        </authorList>
    </citation>
    <scope>NUCLEOTIDE SEQUENCE [LARGE SCALE GENOMIC DNA]</scope>
    <source>
        <strain evidence="2 3">DSM 18292</strain>
    </source>
</reference>